<reference evidence="2 4" key="2">
    <citation type="submission" date="2019-05" db="EMBL/GenBank/DDBJ databases">
        <title>Genome sequence of Moorella thermoacetica ATCC 33924.</title>
        <authorList>
            <person name="Poehlein A."/>
            <person name="Bengelsdorf F.R."/>
            <person name="Duerre P."/>
            <person name="Daniel R."/>
        </authorList>
    </citation>
    <scope>NUCLEOTIDE SEQUENCE [LARGE SCALE GENOMIC DNA]</scope>
    <source>
        <strain evidence="2 4">ATCC 33924</strain>
    </source>
</reference>
<dbReference type="Proteomes" id="UP000094598">
    <property type="component" value="Chromosome"/>
</dbReference>
<evidence type="ECO:0000313" key="2">
    <source>
        <dbReference type="EMBL" id="TYL12817.1"/>
    </source>
</evidence>
<organism evidence="1 3">
    <name type="scientific">Neomoorella thermoacetica</name>
    <name type="common">Clostridium thermoaceticum</name>
    <dbReference type="NCBI Taxonomy" id="1525"/>
    <lineage>
        <taxon>Bacteria</taxon>
        <taxon>Bacillati</taxon>
        <taxon>Bacillota</taxon>
        <taxon>Clostridia</taxon>
        <taxon>Neomoorellales</taxon>
        <taxon>Neomoorellaceae</taxon>
        <taxon>Neomoorella</taxon>
    </lineage>
</organism>
<reference evidence="1 3" key="1">
    <citation type="submission" date="2016-08" db="EMBL/GenBank/DDBJ databases">
        <title>Moorella thermoacetica DSM 103132.</title>
        <authorList>
            <person name="Jendresen C.B."/>
            <person name="Redl S.M."/>
            <person name="Jensen T.O."/>
            <person name="Nielsen A.T."/>
        </authorList>
    </citation>
    <scope>NUCLEOTIDE SEQUENCE [LARGE SCALE GENOMIC DNA]</scope>
    <source>
        <strain evidence="1 3">DSM 103132</strain>
    </source>
</reference>
<gene>
    <name evidence="1" type="ORF">Maut_02286</name>
    <name evidence="2" type="ORF">MTAT_20590</name>
</gene>
<accession>A0AAC9HIY8</accession>
<dbReference type="EMBL" id="VCDX01000006">
    <property type="protein sequence ID" value="TYL12817.1"/>
    <property type="molecule type" value="Genomic_DNA"/>
</dbReference>
<dbReference type="Proteomes" id="UP000322283">
    <property type="component" value="Unassembled WGS sequence"/>
</dbReference>
<dbReference type="EMBL" id="CP017019">
    <property type="protein sequence ID" value="AOQ24714.1"/>
    <property type="molecule type" value="Genomic_DNA"/>
</dbReference>
<evidence type="ECO:0000313" key="1">
    <source>
        <dbReference type="EMBL" id="AOQ24714.1"/>
    </source>
</evidence>
<dbReference type="RefSeq" id="WP_069590521.1">
    <property type="nucleotide sequence ID" value="NZ_CP017019.1"/>
</dbReference>
<name>A0AAC9HIY8_NEOTH</name>
<evidence type="ECO:0000313" key="3">
    <source>
        <dbReference type="Proteomes" id="UP000094598"/>
    </source>
</evidence>
<sequence>MPEEQVINAWKEEYGEVYVTEIGDETFYWRTITRPEYKEIVNNDKLTVFEREEVICEKCVLFPEQYDFKHCRAGVPTLLAEEIMDFSGFALRKAPKKL</sequence>
<keyword evidence="4" id="KW-1185">Reference proteome</keyword>
<dbReference type="AlphaFoldDB" id="A0AAC9HIY8"/>
<protein>
    <submittedName>
        <fullName evidence="1">Uncharacterized protein</fullName>
    </submittedName>
</protein>
<proteinExistence type="predicted"/>
<evidence type="ECO:0000313" key="4">
    <source>
        <dbReference type="Proteomes" id="UP000322283"/>
    </source>
</evidence>